<comment type="caution">
    <text evidence="1">The sequence shown here is derived from an EMBL/GenBank/DDBJ whole genome shotgun (WGS) entry which is preliminary data.</text>
</comment>
<dbReference type="Proteomes" id="UP000481153">
    <property type="component" value="Unassembled WGS sequence"/>
</dbReference>
<evidence type="ECO:0000313" key="2">
    <source>
        <dbReference type="Proteomes" id="UP000481153"/>
    </source>
</evidence>
<proteinExistence type="predicted"/>
<dbReference type="AlphaFoldDB" id="A0A6G0X1F1"/>
<keyword evidence="2" id="KW-1185">Reference proteome</keyword>
<accession>A0A6G0X1F1</accession>
<evidence type="ECO:0008006" key="3">
    <source>
        <dbReference type="Google" id="ProtNLM"/>
    </source>
</evidence>
<reference evidence="1 2" key="1">
    <citation type="submission" date="2019-07" db="EMBL/GenBank/DDBJ databases">
        <title>Genomics analysis of Aphanomyces spp. identifies a new class of oomycete effector associated with host adaptation.</title>
        <authorList>
            <person name="Gaulin E."/>
        </authorList>
    </citation>
    <scope>NUCLEOTIDE SEQUENCE [LARGE SCALE GENOMIC DNA]</scope>
    <source>
        <strain evidence="1 2">ATCC 201684</strain>
    </source>
</reference>
<sequence length="325" mass="37752">MWRKVPRRSSTVCASPWTLSSRWNSSSKYKLAYEKQILLFASEIPVICGANPYREISDVFLGVWKRTDKEYVNALEKELAPTIPETIEEKVERVFETQPEVQAILEQASITVEEVQAKKKEVKAHVEAMPQLTAEEKEDVVQALHSTLQTQFGAAQEVHAISQYESQTQTTVEQRNIKFWTKKIGRVQSADLGYRNVLVGGRVDGVSGETVIEVKNRMRSFKDPLPTYDVMQLQTYLYLLDSKHGEIVEHLKNKKDKSRTTKIEWDSTLWDEQMLPFLARFSHSLNRFMDSPANLHEMFLTQDSKKRKEMIRTFWMDSPNQFIDR</sequence>
<dbReference type="VEuPathDB" id="FungiDB:AeMF1_016137"/>
<evidence type="ECO:0000313" key="1">
    <source>
        <dbReference type="EMBL" id="KAF0733710.1"/>
    </source>
</evidence>
<organism evidence="1 2">
    <name type="scientific">Aphanomyces euteiches</name>
    <dbReference type="NCBI Taxonomy" id="100861"/>
    <lineage>
        <taxon>Eukaryota</taxon>
        <taxon>Sar</taxon>
        <taxon>Stramenopiles</taxon>
        <taxon>Oomycota</taxon>
        <taxon>Saprolegniomycetes</taxon>
        <taxon>Saprolegniales</taxon>
        <taxon>Verrucalvaceae</taxon>
        <taxon>Aphanomyces</taxon>
    </lineage>
</organism>
<dbReference type="Gene3D" id="3.90.320.10">
    <property type="match status" value="1"/>
</dbReference>
<gene>
    <name evidence="1" type="ORF">Ae201684_009282</name>
</gene>
<protein>
    <recommendedName>
        <fullName evidence="3">PD-(D/E)XK endonuclease-like domain-containing protein</fullName>
    </recommendedName>
</protein>
<name>A0A6G0X1F1_9STRA</name>
<dbReference type="EMBL" id="VJMJ01000119">
    <property type="protein sequence ID" value="KAF0733710.1"/>
    <property type="molecule type" value="Genomic_DNA"/>
</dbReference>
<dbReference type="InterPro" id="IPR011604">
    <property type="entry name" value="PDDEXK-like_dom_sf"/>
</dbReference>